<dbReference type="EMBL" id="REFW01000001">
    <property type="protein sequence ID" value="RMB61159.1"/>
    <property type="molecule type" value="Genomic_DNA"/>
</dbReference>
<feature type="transmembrane region" description="Helical" evidence="2">
    <location>
        <begin position="61"/>
        <end position="82"/>
    </location>
</feature>
<keyword evidence="2" id="KW-1133">Transmembrane helix</keyword>
<name>A0A3M0GJ73_9ACTN</name>
<sequence>MAGHRPHRHPGGSRSRGGAREECGHLRCCPSRRHRHHGRHAVLNHSGRPPRKLSLTTPRQVALSALSGAVFAGLILAAFDLFATFPPVVPWSVPAVLLVMAVGAWIYARGMPDRLENHTLSGLEAVRALIVAKSMVMTGAVLAGGHAVYVGRFVGTLMAEQPAARALHGAGTIIASLLLALAGWTLEKACIISVDDDSDEGGMPAGDPA</sequence>
<dbReference type="Pfam" id="PF11377">
    <property type="entry name" value="DUF3180"/>
    <property type="match status" value="1"/>
</dbReference>
<dbReference type="AlphaFoldDB" id="A0A3M0GJ73"/>
<proteinExistence type="predicted"/>
<evidence type="ECO:0000313" key="3">
    <source>
        <dbReference type="EMBL" id="RMB61159.1"/>
    </source>
</evidence>
<accession>A0A3M0GJ73</accession>
<dbReference type="Proteomes" id="UP000275256">
    <property type="component" value="Unassembled WGS sequence"/>
</dbReference>
<feature type="transmembrane region" description="Helical" evidence="2">
    <location>
        <begin position="88"/>
        <end position="108"/>
    </location>
</feature>
<dbReference type="InterPro" id="IPR021517">
    <property type="entry name" value="DUF3180"/>
</dbReference>
<evidence type="ECO:0000256" key="1">
    <source>
        <dbReference type="SAM" id="MobiDB-lite"/>
    </source>
</evidence>
<feature type="transmembrane region" description="Helical" evidence="2">
    <location>
        <begin position="166"/>
        <end position="186"/>
    </location>
</feature>
<organism evidence="3 4">
    <name type="scientific">Tessaracoccus antarcticus</name>
    <dbReference type="NCBI Taxonomy" id="2479848"/>
    <lineage>
        <taxon>Bacteria</taxon>
        <taxon>Bacillati</taxon>
        <taxon>Actinomycetota</taxon>
        <taxon>Actinomycetes</taxon>
        <taxon>Propionibacteriales</taxon>
        <taxon>Propionibacteriaceae</taxon>
        <taxon>Tessaracoccus</taxon>
    </lineage>
</organism>
<evidence type="ECO:0000313" key="4">
    <source>
        <dbReference type="Proteomes" id="UP000275256"/>
    </source>
</evidence>
<feature type="region of interest" description="Disordered" evidence="1">
    <location>
        <begin position="1"/>
        <end position="22"/>
    </location>
</feature>
<reference evidence="3 4" key="1">
    <citation type="submission" date="2018-10" db="EMBL/GenBank/DDBJ databases">
        <title>Tessaracoccus antarcticuss sp. nov., isolated from sediment.</title>
        <authorList>
            <person name="Zhou L.Y."/>
            <person name="Du Z.J."/>
        </authorList>
    </citation>
    <scope>NUCLEOTIDE SEQUENCE [LARGE SCALE GENOMIC DNA]</scope>
    <source>
        <strain evidence="3 4">JDX10</strain>
    </source>
</reference>
<protein>
    <submittedName>
        <fullName evidence="3">DUF3180 domain-containing protein</fullName>
    </submittedName>
</protein>
<evidence type="ECO:0000256" key="2">
    <source>
        <dbReference type="SAM" id="Phobius"/>
    </source>
</evidence>
<keyword evidence="4" id="KW-1185">Reference proteome</keyword>
<comment type="caution">
    <text evidence="3">The sequence shown here is derived from an EMBL/GenBank/DDBJ whole genome shotgun (WGS) entry which is preliminary data.</text>
</comment>
<gene>
    <name evidence="3" type="ORF">EAX62_00285</name>
</gene>
<feature type="transmembrane region" description="Helical" evidence="2">
    <location>
        <begin position="129"/>
        <end position="154"/>
    </location>
</feature>
<feature type="compositionally biased region" description="Basic residues" evidence="1">
    <location>
        <begin position="1"/>
        <end position="11"/>
    </location>
</feature>
<keyword evidence="2" id="KW-0812">Transmembrane</keyword>
<keyword evidence="2" id="KW-0472">Membrane</keyword>